<sequence>MTLFSVIARNRRIVAPCLCRFYSSFRFEDLRITVTDRPKRKPEPKNLKFGAEFSDHMLEIDWTEQDGWGFPVIKPLEPFIMHPACKVFHYAPELFEGIKAYRCVDGQIRIFRPMENMSRMASTAARACLPDFDQGELLKCIKKLVSLDAEWVPYSDQCSLYIRPSAIGTEPTLGITMSNMAKIFVITGPVGAYYPTGLKPISLLADPSFVRAWPGGCGAYKLGSNYAPTIAIQRYALKNHNCQQVLWLYGEDQQLTEVGTMNLFVYWINENGEEELITPTLETGLVLPGITRKSLLEITREWNEFKVTEGHISMKTFIKALNEGRVREVFGSGTACVVAPVDRILYEGKDLHIGTGSDQKSLTQKLYETLMDIQYFRTPHKWMETLDTGLEEEKCSKTDHVKNLF</sequence>
<evidence type="ECO:0000256" key="1">
    <source>
        <dbReference type="ARBA" id="ARBA00001933"/>
    </source>
</evidence>
<dbReference type="PANTHER" id="PTHR11825:SF44">
    <property type="entry name" value="BRANCHED-CHAIN-AMINO-ACID AMINOTRANSFERASE"/>
    <property type="match status" value="1"/>
</dbReference>
<dbReference type="PROSITE" id="PS00770">
    <property type="entry name" value="AA_TRANSFER_CLASS_4"/>
    <property type="match status" value="1"/>
</dbReference>
<evidence type="ECO:0000256" key="5">
    <source>
        <dbReference type="ARBA" id="ARBA00022679"/>
    </source>
</evidence>
<evidence type="ECO:0000313" key="13">
    <source>
        <dbReference type="Proteomes" id="UP001283361"/>
    </source>
</evidence>
<comment type="catalytic activity">
    <reaction evidence="11">
        <text>L-leucine + 2-oxoglutarate = 4-methyl-2-oxopentanoate + L-glutamate</text>
        <dbReference type="Rhea" id="RHEA:18321"/>
        <dbReference type="ChEBI" id="CHEBI:16810"/>
        <dbReference type="ChEBI" id="CHEBI:17865"/>
        <dbReference type="ChEBI" id="CHEBI:29985"/>
        <dbReference type="ChEBI" id="CHEBI:57427"/>
        <dbReference type="EC" id="2.6.1.42"/>
    </reaction>
</comment>
<comment type="catalytic activity">
    <reaction evidence="11">
        <text>L-valine + 2-oxoglutarate = 3-methyl-2-oxobutanoate + L-glutamate</text>
        <dbReference type="Rhea" id="RHEA:24813"/>
        <dbReference type="ChEBI" id="CHEBI:11851"/>
        <dbReference type="ChEBI" id="CHEBI:16810"/>
        <dbReference type="ChEBI" id="CHEBI:29985"/>
        <dbReference type="ChEBI" id="CHEBI:57762"/>
        <dbReference type="EC" id="2.6.1.42"/>
    </reaction>
</comment>
<dbReference type="Proteomes" id="UP001283361">
    <property type="component" value="Unassembled WGS sequence"/>
</dbReference>
<dbReference type="GO" id="GO:0005739">
    <property type="term" value="C:mitochondrion"/>
    <property type="evidence" value="ECO:0007669"/>
    <property type="project" value="TreeGrafter"/>
</dbReference>
<dbReference type="InterPro" id="IPR005786">
    <property type="entry name" value="B_amino_transII"/>
</dbReference>
<evidence type="ECO:0000256" key="4">
    <source>
        <dbReference type="ARBA" id="ARBA00022605"/>
    </source>
</evidence>
<evidence type="ECO:0000256" key="10">
    <source>
        <dbReference type="RuleBase" id="RU004516"/>
    </source>
</evidence>
<keyword evidence="7 11" id="KW-0100">Branched-chain amino acid biosynthesis</keyword>
<evidence type="ECO:0000256" key="7">
    <source>
        <dbReference type="ARBA" id="ARBA00023304"/>
    </source>
</evidence>
<evidence type="ECO:0000256" key="3">
    <source>
        <dbReference type="ARBA" id="ARBA00022576"/>
    </source>
</evidence>
<keyword evidence="4 11" id="KW-0028">Amino-acid biosynthesis</keyword>
<dbReference type="Gene3D" id="3.20.10.10">
    <property type="entry name" value="D-amino Acid Aminotransferase, subunit A, domain 2"/>
    <property type="match status" value="1"/>
</dbReference>
<dbReference type="InterPro" id="IPR036038">
    <property type="entry name" value="Aminotransferase-like"/>
</dbReference>
<comment type="cofactor">
    <cofactor evidence="1 10">
        <name>pyridoxal 5'-phosphate</name>
        <dbReference type="ChEBI" id="CHEBI:597326"/>
    </cofactor>
</comment>
<dbReference type="FunFam" id="3.30.470.10:FF:000002">
    <property type="entry name" value="Branched-chain-amino-acid aminotransferase"/>
    <property type="match status" value="1"/>
</dbReference>
<dbReference type="PANTHER" id="PTHR11825">
    <property type="entry name" value="SUBGROUP IIII AMINOTRANSFERASE"/>
    <property type="match status" value="1"/>
</dbReference>
<dbReference type="EMBL" id="JAWDGP010000631">
    <property type="protein sequence ID" value="KAK3798725.1"/>
    <property type="molecule type" value="Genomic_DNA"/>
</dbReference>
<feature type="modified residue" description="N6-(pyridoxal phosphate)lysine" evidence="8">
    <location>
        <position position="221"/>
    </location>
</feature>
<dbReference type="InterPro" id="IPR018300">
    <property type="entry name" value="Aminotrans_IV_CS"/>
</dbReference>
<accession>A0AAE1B302</accession>
<dbReference type="SUPFAM" id="SSF56752">
    <property type="entry name" value="D-aminoacid aminotransferase-like PLP-dependent enzymes"/>
    <property type="match status" value="1"/>
</dbReference>
<evidence type="ECO:0000256" key="8">
    <source>
        <dbReference type="PIRSR" id="PIRSR006468-1"/>
    </source>
</evidence>
<dbReference type="AlphaFoldDB" id="A0AAE1B302"/>
<gene>
    <name evidence="12" type="ORF">RRG08_056776</name>
</gene>
<dbReference type="Pfam" id="PF01063">
    <property type="entry name" value="Aminotran_4"/>
    <property type="match status" value="1"/>
</dbReference>
<dbReference type="InterPro" id="IPR043132">
    <property type="entry name" value="BCAT-like_C"/>
</dbReference>
<comment type="similarity">
    <text evidence="2 9">Belongs to the class-IV pyridoxal-phosphate-dependent aminotransferase family.</text>
</comment>
<dbReference type="EC" id="2.6.1.42" evidence="11"/>
<dbReference type="GO" id="GO:0009099">
    <property type="term" value="P:L-valine biosynthetic process"/>
    <property type="evidence" value="ECO:0007669"/>
    <property type="project" value="TreeGrafter"/>
</dbReference>
<protein>
    <recommendedName>
        <fullName evidence="11">Branched-chain-amino-acid aminotransferase</fullName>
        <ecNumber evidence="11">2.6.1.42</ecNumber>
    </recommendedName>
</protein>
<keyword evidence="5 11" id="KW-0808">Transferase</keyword>
<dbReference type="GO" id="GO:0009098">
    <property type="term" value="P:L-leucine biosynthetic process"/>
    <property type="evidence" value="ECO:0007669"/>
    <property type="project" value="TreeGrafter"/>
</dbReference>
<proteinExistence type="inferred from homology"/>
<dbReference type="NCBIfam" id="TIGR01123">
    <property type="entry name" value="ilvE_II"/>
    <property type="match status" value="1"/>
</dbReference>
<dbReference type="InterPro" id="IPR043131">
    <property type="entry name" value="BCAT-like_N"/>
</dbReference>
<reference evidence="12" key="1">
    <citation type="journal article" date="2023" name="G3 (Bethesda)">
        <title>A reference genome for the long-term kleptoplast-retaining sea slug Elysia crispata morphotype clarki.</title>
        <authorList>
            <person name="Eastman K.E."/>
            <person name="Pendleton A.L."/>
            <person name="Shaikh M.A."/>
            <person name="Suttiyut T."/>
            <person name="Ogas R."/>
            <person name="Tomko P."/>
            <person name="Gavelis G."/>
            <person name="Widhalm J.R."/>
            <person name="Wisecaver J.H."/>
        </authorList>
    </citation>
    <scope>NUCLEOTIDE SEQUENCE</scope>
    <source>
        <strain evidence="12">ECLA1</strain>
    </source>
</reference>
<evidence type="ECO:0000256" key="9">
    <source>
        <dbReference type="RuleBase" id="RU004106"/>
    </source>
</evidence>
<keyword evidence="3 11" id="KW-0032">Aminotransferase</keyword>
<evidence type="ECO:0000313" key="12">
    <source>
        <dbReference type="EMBL" id="KAK3798725.1"/>
    </source>
</evidence>
<keyword evidence="13" id="KW-1185">Reference proteome</keyword>
<comment type="caution">
    <text evidence="12">The sequence shown here is derived from an EMBL/GenBank/DDBJ whole genome shotgun (WGS) entry which is preliminary data.</text>
</comment>
<keyword evidence="6 10" id="KW-0663">Pyridoxal phosphate</keyword>
<dbReference type="GO" id="GO:0004084">
    <property type="term" value="F:branched-chain-amino-acid transaminase activity"/>
    <property type="evidence" value="ECO:0007669"/>
    <property type="project" value="UniProtKB-EC"/>
</dbReference>
<dbReference type="NCBIfam" id="NF009897">
    <property type="entry name" value="PRK13357.1"/>
    <property type="match status" value="1"/>
</dbReference>
<dbReference type="PIRSF" id="PIRSF006468">
    <property type="entry name" value="BCAT1"/>
    <property type="match status" value="1"/>
</dbReference>
<comment type="catalytic activity">
    <reaction evidence="11">
        <text>L-isoleucine + 2-oxoglutarate = (S)-3-methyl-2-oxopentanoate + L-glutamate</text>
        <dbReference type="Rhea" id="RHEA:24801"/>
        <dbReference type="ChEBI" id="CHEBI:16810"/>
        <dbReference type="ChEBI" id="CHEBI:29985"/>
        <dbReference type="ChEBI" id="CHEBI:35146"/>
        <dbReference type="ChEBI" id="CHEBI:58045"/>
        <dbReference type="EC" id="2.6.1.42"/>
    </reaction>
</comment>
<dbReference type="CDD" id="cd01557">
    <property type="entry name" value="BCAT_beta_family"/>
    <property type="match status" value="1"/>
</dbReference>
<dbReference type="InterPro" id="IPR001544">
    <property type="entry name" value="Aminotrans_IV"/>
</dbReference>
<organism evidence="12 13">
    <name type="scientific">Elysia crispata</name>
    <name type="common">lettuce slug</name>
    <dbReference type="NCBI Taxonomy" id="231223"/>
    <lineage>
        <taxon>Eukaryota</taxon>
        <taxon>Metazoa</taxon>
        <taxon>Spiralia</taxon>
        <taxon>Lophotrochozoa</taxon>
        <taxon>Mollusca</taxon>
        <taxon>Gastropoda</taxon>
        <taxon>Heterobranchia</taxon>
        <taxon>Euthyneura</taxon>
        <taxon>Panpulmonata</taxon>
        <taxon>Sacoglossa</taxon>
        <taxon>Placobranchoidea</taxon>
        <taxon>Plakobranchidae</taxon>
        <taxon>Elysia</taxon>
    </lineage>
</organism>
<evidence type="ECO:0000256" key="2">
    <source>
        <dbReference type="ARBA" id="ARBA00009320"/>
    </source>
</evidence>
<evidence type="ECO:0000256" key="6">
    <source>
        <dbReference type="ARBA" id="ARBA00022898"/>
    </source>
</evidence>
<dbReference type="Gene3D" id="3.30.470.10">
    <property type="match status" value="1"/>
</dbReference>
<evidence type="ECO:0000256" key="11">
    <source>
        <dbReference type="RuleBase" id="RU004517"/>
    </source>
</evidence>
<name>A0AAE1B302_9GAST</name>
<dbReference type="InterPro" id="IPR033939">
    <property type="entry name" value="BCAT_family"/>
</dbReference>